<dbReference type="SUPFAM" id="SSF56112">
    <property type="entry name" value="Protein kinase-like (PK-like)"/>
    <property type="match status" value="1"/>
</dbReference>
<dbReference type="Proteomes" id="UP000283128">
    <property type="component" value="Unassembled WGS sequence"/>
</dbReference>
<organism evidence="7 8">
    <name type="scientific">Streptomyces antnestii</name>
    <dbReference type="NCBI Taxonomy" id="2494256"/>
    <lineage>
        <taxon>Bacteria</taxon>
        <taxon>Bacillati</taxon>
        <taxon>Actinomycetota</taxon>
        <taxon>Actinomycetes</taxon>
        <taxon>Kitasatosporales</taxon>
        <taxon>Streptomycetaceae</taxon>
        <taxon>Streptomyces</taxon>
    </lineage>
</organism>
<gene>
    <name evidence="7" type="ORF">EOT10_24120</name>
</gene>
<evidence type="ECO:0000259" key="6">
    <source>
        <dbReference type="PROSITE" id="PS50011"/>
    </source>
</evidence>
<dbReference type="SMART" id="SM00220">
    <property type="entry name" value="S_TKc"/>
    <property type="match status" value="1"/>
</dbReference>
<feature type="region of interest" description="Disordered" evidence="5">
    <location>
        <begin position="290"/>
        <end position="336"/>
    </location>
</feature>
<comment type="caution">
    <text evidence="7">The sequence shown here is derived from an EMBL/GenBank/DDBJ whole genome shotgun (WGS) entry which is preliminary data.</text>
</comment>
<accession>A0A3S2VFW9</accession>
<keyword evidence="4" id="KW-0067">ATP-binding</keyword>
<evidence type="ECO:0000256" key="3">
    <source>
        <dbReference type="ARBA" id="ARBA00022777"/>
    </source>
</evidence>
<keyword evidence="3 7" id="KW-0418">Kinase</keyword>
<evidence type="ECO:0000256" key="5">
    <source>
        <dbReference type="SAM" id="MobiDB-lite"/>
    </source>
</evidence>
<sequence length="336" mass="35101">MVRLAGYRLVTQLGDGAVGTAHLARSAAGHVVVVRAVHRHLAADPWFRERFRWEAAAARAVRGPATAAVLDADPDAEVPWLAVEYCAGPSLSEAVAVLGPPVPGDLAGLGATLAGALAAIHATGLVHRDLKPANVVVTAAGPKVIDFGLAKAVAPGDGTRTDTGRRLGSPGFLAPEQITGATEPGPPADVFALGALLALCSTGRNPHGAGNGPEALHRTLHDEPDLLGVPDQEWTAFLSRCLAKSPYARPMVPEVLQWCAARATPRAWWQDPEPAALIEVHEESLAERLTTEGDDDVHGDGGHVGAEGRPAWYGGAVGQRPQSPLRQWDAPDVPWS</sequence>
<dbReference type="PANTHER" id="PTHR43289">
    <property type="entry name" value="MITOGEN-ACTIVATED PROTEIN KINASE KINASE KINASE 20-RELATED"/>
    <property type="match status" value="1"/>
</dbReference>
<dbReference type="AlphaFoldDB" id="A0A3S2VFW9"/>
<dbReference type="PROSITE" id="PS50011">
    <property type="entry name" value="PROTEIN_KINASE_DOM"/>
    <property type="match status" value="1"/>
</dbReference>
<dbReference type="EMBL" id="RZYA01000012">
    <property type="protein sequence ID" value="RVU22054.1"/>
    <property type="molecule type" value="Genomic_DNA"/>
</dbReference>
<dbReference type="PANTHER" id="PTHR43289:SF34">
    <property type="entry name" value="SERINE_THREONINE-PROTEIN KINASE YBDM-RELATED"/>
    <property type="match status" value="1"/>
</dbReference>
<name>A0A3S2VFW9_9ACTN</name>
<evidence type="ECO:0000256" key="4">
    <source>
        <dbReference type="ARBA" id="ARBA00022840"/>
    </source>
</evidence>
<dbReference type="CDD" id="cd14014">
    <property type="entry name" value="STKc_PknB_like"/>
    <property type="match status" value="1"/>
</dbReference>
<evidence type="ECO:0000313" key="7">
    <source>
        <dbReference type="EMBL" id="RVU22054.1"/>
    </source>
</evidence>
<dbReference type="InterPro" id="IPR011009">
    <property type="entry name" value="Kinase-like_dom_sf"/>
</dbReference>
<dbReference type="GO" id="GO:0005524">
    <property type="term" value="F:ATP binding"/>
    <property type="evidence" value="ECO:0007669"/>
    <property type="project" value="UniProtKB-KW"/>
</dbReference>
<keyword evidence="7" id="KW-0723">Serine/threonine-protein kinase</keyword>
<dbReference type="InterPro" id="IPR008271">
    <property type="entry name" value="Ser/Thr_kinase_AS"/>
</dbReference>
<keyword evidence="1" id="KW-0808">Transferase</keyword>
<feature type="compositionally biased region" description="Basic and acidic residues" evidence="5">
    <location>
        <begin position="290"/>
        <end position="301"/>
    </location>
</feature>
<keyword evidence="8" id="KW-1185">Reference proteome</keyword>
<dbReference type="OrthoDB" id="3912575at2"/>
<evidence type="ECO:0000313" key="8">
    <source>
        <dbReference type="Proteomes" id="UP000283128"/>
    </source>
</evidence>
<proteinExistence type="predicted"/>
<dbReference type="Gene3D" id="3.30.200.20">
    <property type="entry name" value="Phosphorylase Kinase, domain 1"/>
    <property type="match status" value="1"/>
</dbReference>
<dbReference type="Pfam" id="PF00069">
    <property type="entry name" value="Pkinase"/>
    <property type="match status" value="1"/>
</dbReference>
<dbReference type="InterPro" id="IPR000719">
    <property type="entry name" value="Prot_kinase_dom"/>
</dbReference>
<feature type="domain" description="Protein kinase" evidence="6">
    <location>
        <begin position="7"/>
        <end position="269"/>
    </location>
</feature>
<dbReference type="RefSeq" id="WP_127830406.1">
    <property type="nucleotide sequence ID" value="NZ_RZYA01000012.1"/>
</dbReference>
<keyword evidence="2" id="KW-0547">Nucleotide-binding</keyword>
<protein>
    <submittedName>
        <fullName evidence="7">Serine/threonine protein kinase</fullName>
    </submittedName>
</protein>
<reference evidence="7 8" key="1">
    <citation type="submission" date="2019-01" db="EMBL/GenBank/DDBJ databases">
        <title>Genome sequences of Streptomyces and Rhizobium isolates collected from root and soil.</title>
        <authorList>
            <person name="Chhettri S."/>
            <person name="Sevigny J.L."/>
            <person name="Sen A."/>
            <person name="Ennis N."/>
            <person name="Tisa L."/>
        </authorList>
    </citation>
    <scope>NUCLEOTIDE SEQUENCE [LARGE SCALE GENOMIC DNA]</scope>
    <source>
        <strain evidence="7 8">San01</strain>
    </source>
</reference>
<dbReference type="GO" id="GO:0004674">
    <property type="term" value="F:protein serine/threonine kinase activity"/>
    <property type="evidence" value="ECO:0007669"/>
    <property type="project" value="UniProtKB-KW"/>
</dbReference>
<dbReference type="PROSITE" id="PS00108">
    <property type="entry name" value="PROTEIN_KINASE_ST"/>
    <property type="match status" value="1"/>
</dbReference>
<evidence type="ECO:0000256" key="2">
    <source>
        <dbReference type="ARBA" id="ARBA00022741"/>
    </source>
</evidence>
<dbReference type="Gene3D" id="1.10.510.10">
    <property type="entry name" value="Transferase(Phosphotransferase) domain 1"/>
    <property type="match status" value="1"/>
</dbReference>
<evidence type="ECO:0000256" key="1">
    <source>
        <dbReference type="ARBA" id="ARBA00022679"/>
    </source>
</evidence>